<dbReference type="Pfam" id="PF13643">
    <property type="entry name" value="DUF4145"/>
    <property type="match status" value="1"/>
</dbReference>
<proteinExistence type="predicted"/>
<dbReference type="AlphaFoldDB" id="A0A4R4XGW2"/>
<keyword evidence="3" id="KW-1185">Reference proteome</keyword>
<feature type="domain" description="DUF4145" evidence="1">
    <location>
        <begin position="95"/>
        <end position="181"/>
    </location>
</feature>
<name>A0A4R4XGW2_9ACTN</name>
<dbReference type="EMBL" id="SMKR01000006">
    <property type="protein sequence ID" value="TDD29994.1"/>
    <property type="molecule type" value="Genomic_DNA"/>
</dbReference>
<dbReference type="OrthoDB" id="4205792at2"/>
<dbReference type="RefSeq" id="WP_132315719.1">
    <property type="nucleotide sequence ID" value="NZ_SMKR01000006.1"/>
</dbReference>
<evidence type="ECO:0000259" key="1">
    <source>
        <dbReference type="Pfam" id="PF13643"/>
    </source>
</evidence>
<evidence type="ECO:0000313" key="3">
    <source>
        <dbReference type="Proteomes" id="UP000295172"/>
    </source>
</evidence>
<comment type="caution">
    <text evidence="2">The sequence shown here is derived from an EMBL/GenBank/DDBJ whole genome shotgun (WGS) entry which is preliminary data.</text>
</comment>
<accession>A0A4R4XGW2</accession>
<evidence type="ECO:0000313" key="2">
    <source>
        <dbReference type="EMBL" id="TDD29994.1"/>
    </source>
</evidence>
<organism evidence="2 3">
    <name type="scientific">Kribbella turkmenica</name>
    <dbReference type="NCBI Taxonomy" id="2530375"/>
    <lineage>
        <taxon>Bacteria</taxon>
        <taxon>Bacillati</taxon>
        <taxon>Actinomycetota</taxon>
        <taxon>Actinomycetes</taxon>
        <taxon>Propionibacteriales</taxon>
        <taxon>Kribbellaceae</taxon>
        <taxon>Kribbella</taxon>
    </lineage>
</organism>
<dbReference type="InterPro" id="IPR025285">
    <property type="entry name" value="DUF4145"/>
</dbReference>
<dbReference type="Proteomes" id="UP000295172">
    <property type="component" value="Unassembled WGS sequence"/>
</dbReference>
<sequence>MTDPWGSTPPKLLVWCTDCEKTVHATQRGVVSKWHEDQGISVDTKLVSCDVCDRALLFGQVDWGDGYDEPVRWWPDADRPLNPVIPEALRNEHDEARRCYLAKAYTATVVMIRRTLEGVCASHGVNERTLVKSLDKLRDDGRLDARLYDWATELRLLGNDGAHYSGNPVSREFARDALDFGEAMLDYMYVLTARFEGFKLRRQADRQQHNQASTPVMSPES</sequence>
<reference evidence="2 3" key="1">
    <citation type="submission" date="2019-02" db="EMBL/GenBank/DDBJ databases">
        <title>Draft genome sequences of novel Actinobacteria.</title>
        <authorList>
            <person name="Sahin N."/>
            <person name="Ay H."/>
            <person name="Saygin H."/>
        </authorList>
    </citation>
    <scope>NUCLEOTIDE SEQUENCE [LARGE SCALE GENOMIC DNA]</scope>
    <source>
        <strain evidence="2 3">16K104</strain>
    </source>
</reference>
<gene>
    <name evidence="2" type="ORF">E1218_02365</name>
</gene>
<protein>
    <submittedName>
        <fullName evidence="2">DUF4145 domain-containing protein</fullName>
    </submittedName>
</protein>